<comment type="caution">
    <text evidence="5">The sequence shown here is derived from an EMBL/GenBank/DDBJ whole genome shotgun (WGS) entry which is preliminary data.</text>
</comment>
<dbReference type="GO" id="GO:0000981">
    <property type="term" value="F:DNA-binding transcription factor activity, RNA polymerase II-specific"/>
    <property type="evidence" value="ECO:0007669"/>
    <property type="project" value="InterPro"/>
</dbReference>
<proteinExistence type="predicted"/>
<dbReference type="SMART" id="SM00066">
    <property type="entry name" value="GAL4"/>
    <property type="match status" value="1"/>
</dbReference>
<evidence type="ECO:0000259" key="4">
    <source>
        <dbReference type="PROSITE" id="PS50048"/>
    </source>
</evidence>
<dbReference type="Proteomes" id="UP001175001">
    <property type="component" value="Unassembled WGS sequence"/>
</dbReference>
<dbReference type="InterPro" id="IPR001138">
    <property type="entry name" value="Zn2Cys6_DnaBD"/>
</dbReference>
<dbReference type="Pfam" id="PF11951">
    <property type="entry name" value="Fungal_trans_2"/>
    <property type="match status" value="1"/>
</dbReference>
<name>A0AA39TJS9_9PEZI</name>
<dbReference type="GO" id="GO:0008270">
    <property type="term" value="F:zinc ion binding"/>
    <property type="evidence" value="ECO:0007669"/>
    <property type="project" value="InterPro"/>
</dbReference>
<reference evidence="5" key="1">
    <citation type="submission" date="2023-06" db="EMBL/GenBank/DDBJ databases">
        <title>Multi-omics analyses reveal the molecular pathogenesis toolkit of Lasiodiplodia hormozganensis, a cross-kingdom pathogen.</title>
        <authorList>
            <person name="Felix C."/>
            <person name="Meneses R."/>
            <person name="Goncalves M.F.M."/>
            <person name="Tilleman L."/>
            <person name="Duarte A.S."/>
            <person name="Jorrin-Novo J.V."/>
            <person name="Van De Peer Y."/>
            <person name="Deforce D."/>
            <person name="Van Nieuwerburgh F."/>
            <person name="Esteves A.C."/>
            <person name="Alves A."/>
        </authorList>
    </citation>
    <scope>NUCLEOTIDE SEQUENCE</scope>
    <source>
        <strain evidence="5">CBS 339.90</strain>
    </source>
</reference>
<dbReference type="AlphaFoldDB" id="A0AA39TJS9"/>
<evidence type="ECO:0000313" key="6">
    <source>
        <dbReference type="Proteomes" id="UP001175001"/>
    </source>
</evidence>
<dbReference type="Pfam" id="PF00172">
    <property type="entry name" value="Zn_clus"/>
    <property type="match status" value="1"/>
</dbReference>
<keyword evidence="2" id="KW-0539">Nucleus</keyword>
<dbReference type="EMBL" id="JAUJDW010000236">
    <property type="protein sequence ID" value="KAK0609829.1"/>
    <property type="molecule type" value="Genomic_DNA"/>
</dbReference>
<dbReference type="InterPro" id="IPR021858">
    <property type="entry name" value="Fun_TF"/>
</dbReference>
<gene>
    <name evidence="5" type="primary">ustR</name>
    <name evidence="5" type="ORF">DIS24_g12210</name>
</gene>
<feature type="domain" description="Zn(2)-C6 fungal-type" evidence="4">
    <location>
        <begin position="10"/>
        <end position="38"/>
    </location>
</feature>
<dbReference type="InterPro" id="IPR036864">
    <property type="entry name" value="Zn2-C6_fun-type_DNA-bd_sf"/>
</dbReference>
<evidence type="ECO:0000313" key="5">
    <source>
        <dbReference type="EMBL" id="KAK0609829.1"/>
    </source>
</evidence>
<comment type="subcellular location">
    <subcellularLocation>
        <location evidence="1">Nucleus</location>
    </subcellularLocation>
</comment>
<dbReference type="PROSITE" id="PS00463">
    <property type="entry name" value="ZN2_CY6_FUNGAL_1"/>
    <property type="match status" value="1"/>
</dbReference>
<dbReference type="PROSITE" id="PS50048">
    <property type="entry name" value="ZN2_CY6_FUNGAL_2"/>
    <property type="match status" value="1"/>
</dbReference>
<dbReference type="GO" id="GO:0000976">
    <property type="term" value="F:transcription cis-regulatory region binding"/>
    <property type="evidence" value="ECO:0007669"/>
    <property type="project" value="TreeGrafter"/>
</dbReference>
<evidence type="ECO:0000256" key="3">
    <source>
        <dbReference type="SAM" id="MobiDB-lite"/>
    </source>
</evidence>
<dbReference type="PANTHER" id="PTHR37534:SF26">
    <property type="entry name" value="TRANSCRIPTION FACTOR, PUTATIVE-RELATED"/>
    <property type="match status" value="1"/>
</dbReference>
<evidence type="ECO:0000256" key="1">
    <source>
        <dbReference type="ARBA" id="ARBA00004123"/>
    </source>
</evidence>
<feature type="region of interest" description="Disordered" evidence="3">
    <location>
        <begin position="139"/>
        <end position="190"/>
    </location>
</feature>
<dbReference type="SUPFAM" id="SSF57701">
    <property type="entry name" value="Zn2/Cys6 DNA-binding domain"/>
    <property type="match status" value="1"/>
</dbReference>
<dbReference type="PANTHER" id="PTHR37534">
    <property type="entry name" value="TRANSCRIPTIONAL ACTIVATOR PROTEIN UGA3"/>
    <property type="match status" value="1"/>
</dbReference>
<protein>
    <submittedName>
        <fullName evidence="5">Ustiloxin B cluster transcription factor ustR</fullName>
    </submittedName>
</protein>
<accession>A0AA39TJS9</accession>
<organism evidence="5 6">
    <name type="scientific">Lasiodiplodia hormozganensis</name>
    <dbReference type="NCBI Taxonomy" id="869390"/>
    <lineage>
        <taxon>Eukaryota</taxon>
        <taxon>Fungi</taxon>
        <taxon>Dikarya</taxon>
        <taxon>Ascomycota</taxon>
        <taxon>Pezizomycotina</taxon>
        <taxon>Dothideomycetes</taxon>
        <taxon>Dothideomycetes incertae sedis</taxon>
        <taxon>Botryosphaeriales</taxon>
        <taxon>Botryosphaeriaceae</taxon>
        <taxon>Lasiodiplodia</taxon>
    </lineage>
</organism>
<sequence>MRSSTKATGSCWTCRLRRVSCDKAAPACAACTTRHIKCHGYGPQKPDWMDGGRREQEVHQRIKSAVKIHTRSRKLQLYALARSQQQQAAQTTRSQSPLPASSGSDGSVVVRRGDRPLLSSSSSASSPLLAIASPAAVVEGSPDTASSCGGSEQRRAARGSESATPDLGRAETPYHSLPSSAHGEHSHWPLSHRTAAAPAAAFSRGALPYDEAELLMYYLDHVFPMQYPYHSGRTKSRGWLLWLLSKNGPLYRASLSLAALHQRLVVSAGEEGEDVPFEYHNSTLRELQDFIGAATMDGLPSGDELCAEIVACGAALVSFEVFTGGTENWQPHLQSTVSILKTIDPSRLTANPPQRSNGVDAALAFHAPVLLWMDILSCIATFQKPQLPYDDWLSSSHDIDLAQIMGCQNWAMKAIGDLATLQEWKMESLTSGTFRVEEFTTKAQWIEDELENGIEALQLTKEVS</sequence>
<keyword evidence="6" id="KW-1185">Reference proteome</keyword>
<dbReference type="Gene3D" id="4.10.240.10">
    <property type="entry name" value="Zn(2)-C6 fungal-type DNA-binding domain"/>
    <property type="match status" value="1"/>
</dbReference>
<dbReference type="GO" id="GO:0045944">
    <property type="term" value="P:positive regulation of transcription by RNA polymerase II"/>
    <property type="evidence" value="ECO:0007669"/>
    <property type="project" value="TreeGrafter"/>
</dbReference>
<feature type="region of interest" description="Disordered" evidence="3">
    <location>
        <begin position="86"/>
        <end position="111"/>
    </location>
</feature>
<dbReference type="GO" id="GO:0005634">
    <property type="term" value="C:nucleus"/>
    <property type="evidence" value="ECO:0007669"/>
    <property type="project" value="UniProtKB-SubCell"/>
</dbReference>
<evidence type="ECO:0000256" key="2">
    <source>
        <dbReference type="ARBA" id="ARBA00023242"/>
    </source>
</evidence>